<comment type="caution">
    <text evidence="1">The sequence shown here is derived from an EMBL/GenBank/DDBJ whole genome shotgun (WGS) entry which is preliminary data.</text>
</comment>
<dbReference type="EMBL" id="JAWWNJ010000011">
    <property type="protein sequence ID" value="KAK7044480.1"/>
    <property type="molecule type" value="Genomic_DNA"/>
</dbReference>
<gene>
    <name evidence="1" type="ORF">R3P38DRAFT_3388835</name>
</gene>
<evidence type="ECO:0000313" key="1">
    <source>
        <dbReference type="EMBL" id="KAK7044480.1"/>
    </source>
</evidence>
<dbReference type="AlphaFoldDB" id="A0AAW0D107"/>
<reference evidence="1 2" key="1">
    <citation type="journal article" date="2024" name="J Genomics">
        <title>Draft genome sequencing and assembly of Favolaschia claudopus CIRM-BRFM 2984 isolated from oak limbs.</title>
        <authorList>
            <person name="Navarro D."/>
            <person name="Drula E."/>
            <person name="Chaduli D."/>
            <person name="Cazenave R."/>
            <person name="Ahrendt S."/>
            <person name="Wang J."/>
            <person name="Lipzen A."/>
            <person name="Daum C."/>
            <person name="Barry K."/>
            <person name="Grigoriev I.V."/>
            <person name="Favel A."/>
            <person name="Rosso M.N."/>
            <person name="Martin F."/>
        </authorList>
    </citation>
    <scope>NUCLEOTIDE SEQUENCE [LARGE SCALE GENOMIC DNA]</scope>
    <source>
        <strain evidence="1 2">CIRM-BRFM 2984</strain>
    </source>
</reference>
<proteinExistence type="predicted"/>
<evidence type="ECO:0008006" key="3">
    <source>
        <dbReference type="Google" id="ProtNLM"/>
    </source>
</evidence>
<evidence type="ECO:0000313" key="2">
    <source>
        <dbReference type="Proteomes" id="UP001362999"/>
    </source>
</evidence>
<name>A0AAW0D107_9AGAR</name>
<protein>
    <recommendedName>
        <fullName evidence="3">F-box domain-containing protein</fullName>
    </recommendedName>
</protein>
<organism evidence="1 2">
    <name type="scientific">Favolaschia claudopus</name>
    <dbReference type="NCBI Taxonomy" id="2862362"/>
    <lineage>
        <taxon>Eukaryota</taxon>
        <taxon>Fungi</taxon>
        <taxon>Dikarya</taxon>
        <taxon>Basidiomycota</taxon>
        <taxon>Agaricomycotina</taxon>
        <taxon>Agaricomycetes</taxon>
        <taxon>Agaricomycetidae</taxon>
        <taxon>Agaricales</taxon>
        <taxon>Marasmiineae</taxon>
        <taxon>Mycenaceae</taxon>
        <taxon>Favolaschia</taxon>
    </lineage>
</organism>
<sequence length="419" mass="46736">MLPALPTEILEAVVDASRDDLATVAACGAAARQFLLRSRMHLFAEISLDSPRANITRTKSSLHVFYPSIPTRCDFLAELLQVNPSLARCVTRLTLSEGGHPSVTTYWISQSTTLVPFARRLTNLRKFTLREGNGSEWSPALIQTLHLCLHAPSIESVELVGLRVTELPSLFTIFSTQRPGKRLQTLHLSNLGVPSAPFGLSTITEHAPEKNRVEVISLGISSPQVQELVAQQRLLDILSQSPPLVNLSALRRLRLDVDDRSFALQWIQFAGQSLVQLDWELKYFWSQLVDTSDEDMLLEHLSTLRFVVIKPEALLAAPAILRSLKALTLTDIVFYSREAWTSPNEDVGALWVTLDSLLSKQFFPSLSAVRFESDIPDSDATVWHSLLRSKLPTLNKSKMLALIIRRLCIGINSPSQRIC</sequence>
<accession>A0AAW0D107</accession>
<dbReference type="Proteomes" id="UP001362999">
    <property type="component" value="Unassembled WGS sequence"/>
</dbReference>
<keyword evidence="2" id="KW-1185">Reference proteome</keyword>